<protein>
    <submittedName>
        <fullName evidence="1">Lecithin-cholesterol acyltransferase-like 4</fullName>
    </submittedName>
</protein>
<dbReference type="Gene3D" id="3.40.50.1820">
    <property type="entry name" value="alpha/beta hydrolase"/>
    <property type="match status" value="1"/>
</dbReference>
<gene>
    <name evidence="1" type="ORF">LUZ62_089263</name>
</gene>
<reference evidence="1" key="1">
    <citation type="submission" date="2022-08" db="EMBL/GenBank/DDBJ databases">
        <authorList>
            <person name="Marques A."/>
        </authorList>
    </citation>
    <scope>NUCLEOTIDE SEQUENCE</scope>
    <source>
        <strain evidence="1">RhyPub2mFocal</strain>
        <tissue evidence="1">Leaves</tissue>
    </source>
</reference>
<keyword evidence="1" id="KW-0808">Transferase</keyword>
<comment type="caution">
    <text evidence="1">The sequence shown here is derived from an EMBL/GenBank/DDBJ whole genome shotgun (WGS) entry which is preliminary data.</text>
</comment>
<sequence>MAVLDELIRSIELWMRASRKHDVTAPNPELDPVLLVPGIGGSMLNAIDENGKTERVWVRIFGADHEFRTKLWPRFDPSSGKTISVDEKIKIEVPEDRHGLYAIDVLDPDMIIESEGVCYYHDMIVEMIKWGYQEGKTLFGFGYDFRQSNRLQETLDRFASKLESAYASSGGKKINVVTHSMGGLLVKCFMALHTEPKYICVNGDGTVPVESAKADGLDAIARVGVPADHRGIICNRHVFRILKHWLKAGEPDPFYNPLNDFVILPTAFEVGNDNKDADIHVTSVKEDWQLLFQNNCQGNNNDDLLAMVGSLSVSSEGKDGLTDEAHATVVVQTDCGKHVEVSD</sequence>
<dbReference type="Proteomes" id="UP001140206">
    <property type="component" value="Chromosome 5"/>
</dbReference>
<dbReference type="EMBL" id="JAMFTS010000005">
    <property type="protein sequence ID" value="KAJ4754858.1"/>
    <property type="molecule type" value="Genomic_DNA"/>
</dbReference>
<dbReference type="Pfam" id="PF02450">
    <property type="entry name" value="LCAT"/>
    <property type="match status" value="1"/>
</dbReference>
<dbReference type="SUPFAM" id="SSF53474">
    <property type="entry name" value="alpha/beta-Hydrolases"/>
    <property type="match status" value="1"/>
</dbReference>
<proteinExistence type="predicted"/>
<dbReference type="GO" id="GO:0006629">
    <property type="term" value="P:lipid metabolic process"/>
    <property type="evidence" value="ECO:0007669"/>
    <property type="project" value="InterPro"/>
</dbReference>
<keyword evidence="1" id="KW-0012">Acyltransferase</keyword>
<dbReference type="AlphaFoldDB" id="A0AAV8CG66"/>
<name>A0AAV8CG66_9POAL</name>
<dbReference type="InterPro" id="IPR003386">
    <property type="entry name" value="LACT/PDAT_acylTrfase"/>
</dbReference>
<organism evidence="1 2">
    <name type="scientific">Rhynchospora pubera</name>
    <dbReference type="NCBI Taxonomy" id="906938"/>
    <lineage>
        <taxon>Eukaryota</taxon>
        <taxon>Viridiplantae</taxon>
        <taxon>Streptophyta</taxon>
        <taxon>Embryophyta</taxon>
        <taxon>Tracheophyta</taxon>
        <taxon>Spermatophyta</taxon>
        <taxon>Magnoliopsida</taxon>
        <taxon>Liliopsida</taxon>
        <taxon>Poales</taxon>
        <taxon>Cyperaceae</taxon>
        <taxon>Cyperoideae</taxon>
        <taxon>Rhynchosporeae</taxon>
        <taxon>Rhynchospora</taxon>
    </lineage>
</organism>
<dbReference type="PANTHER" id="PTHR11440">
    <property type="entry name" value="LECITHIN-CHOLESTEROL ACYLTRANSFERASE-RELATED"/>
    <property type="match status" value="1"/>
</dbReference>
<accession>A0AAV8CG66</accession>
<dbReference type="InterPro" id="IPR029058">
    <property type="entry name" value="AB_hydrolase_fold"/>
</dbReference>
<dbReference type="GO" id="GO:0008374">
    <property type="term" value="F:O-acyltransferase activity"/>
    <property type="evidence" value="ECO:0007669"/>
    <property type="project" value="InterPro"/>
</dbReference>
<evidence type="ECO:0000313" key="1">
    <source>
        <dbReference type="EMBL" id="KAJ4754858.1"/>
    </source>
</evidence>
<keyword evidence="2" id="KW-1185">Reference proteome</keyword>
<evidence type="ECO:0000313" key="2">
    <source>
        <dbReference type="Proteomes" id="UP001140206"/>
    </source>
</evidence>